<proteinExistence type="predicted"/>
<organism evidence="2 3">
    <name type="scientific">Chelativorans salis</name>
    <dbReference type="NCBI Taxonomy" id="2978478"/>
    <lineage>
        <taxon>Bacteria</taxon>
        <taxon>Pseudomonadati</taxon>
        <taxon>Pseudomonadota</taxon>
        <taxon>Alphaproteobacteria</taxon>
        <taxon>Hyphomicrobiales</taxon>
        <taxon>Phyllobacteriaceae</taxon>
        <taxon>Chelativorans</taxon>
    </lineage>
</organism>
<comment type="caution">
    <text evidence="2">The sequence shown here is derived from an EMBL/GenBank/DDBJ whole genome shotgun (WGS) entry which is preliminary data.</text>
</comment>
<keyword evidence="1" id="KW-0732">Signal</keyword>
<evidence type="ECO:0000313" key="2">
    <source>
        <dbReference type="EMBL" id="MCT7377361.1"/>
    </source>
</evidence>
<dbReference type="Proteomes" id="UP001320831">
    <property type="component" value="Unassembled WGS sequence"/>
</dbReference>
<protein>
    <submittedName>
        <fullName evidence="2">DUF3108 domain-containing protein</fullName>
    </submittedName>
</protein>
<feature type="chain" id="PRO_5045052641" evidence="1">
    <location>
        <begin position="25"/>
        <end position="254"/>
    </location>
</feature>
<dbReference type="InterPro" id="IPR021457">
    <property type="entry name" value="DUF3108"/>
</dbReference>
<dbReference type="Pfam" id="PF11306">
    <property type="entry name" value="DUF3108"/>
    <property type="match status" value="1"/>
</dbReference>
<dbReference type="RefSeq" id="WP_260905839.1">
    <property type="nucleotide sequence ID" value="NZ_JAOCZP010000007.1"/>
</dbReference>
<reference evidence="2 3" key="1">
    <citation type="submission" date="2022-09" db="EMBL/GenBank/DDBJ databases">
        <title>Chelativorans salina sp. nov., a novel slightly halophilic bacterium isolated from a saline lake sediment enrichment.</title>
        <authorList>
            <person name="Gao L."/>
            <person name="Fang B.-Z."/>
            <person name="Li W.-J."/>
        </authorList>
    </citation>
    <scope>NUCLEOTIDE SEQUENCE [LARGE SCALE GENOMIC DNA]</scope>
    <source>
        <strain evidence="2 3">EGI FJ00035</strain>
    </source>
</reference>
<dbReference type="EMBL" id="JAOCZP010000007">
    <property type="protein sequence ID" value="MCT7377361.1"/>
    <property type="molecule type" value="Genomic_DNA"/>
</dbReference>
<feature type="signal peptide" evidence="1">
    <location>
        <begin position="1"/>
        <end position="24"/>
    </location>
</feature>
<evidence type="ECO:0000313" key="3">
    <source>
        <dbReference type="Proteomes" id="UP001320831"/>
    </source>
</evidence>
<accession>A0ABT2LS59</accession>
<gene>
    <name evidence="2" type="ORF">N5A92_20290</name>
</gene>
<keyword evidence="3" id="KW-1185">Reference proteome</keyword>
<name>A0ABT2LS59_9HYPH</name>
<sequence length="254" mass="27864">MARLRGRALVAAIMLASVTSPLPAAQESFRVRYDASLYGLPIGRAVLESRFEGRGFAIAGSFASAGIARIFDRTDGTVSVNGWMGESASQPKEYRLDYESGKKKKKTAIRFANGRVTETENRPEPKKRGKDWVPVAREHLADVADPLSALLLPVASAAEVCRRTVKVYDGETRADLVLQPATKGEAFSRAAVTCRARFVPVAGYRKDHSSIKYLRDRSRILVGFQPVEGRDLYSPIEATIATKVGTVHIRARPM</sequence>
<evidence type="ECO:0000256" key="1">
    <source>
        <dbReference type="SAM" id="SignalP"/>
    </source>
</evidence>